<organism evidence="1 2">
    <name type="scientific">Thermoactinomyces daqus</name>
    <dbReference type="NCBI Taxonomy" id="1329516"/>
    <lineage>
        <taxon>Bacteria</taxon>
        <taxon>Bacillati</taxon>
        <taxon>Bacillota</taxon>
        <taxon>Bacilli</taxon>
        <taxon>Bacillales</taxon>
        <taxon>Thermoactinomycetaceae</taxon>
        <taxon>Thermoactinomyces</taxon>
    </lineage>
</organism>
<name>A0A7W1XBX7_9BACL</name>
<dbReference type="EMBL" id="JACEIP010000022">
    <property type="protein sequence ID" value="MBA4543827.1"/>
    <property type="molecule type" value="Genomic_DNA"/>
</dbReference>
<evidence type="ECO:0000313" key="2">
    <source>
        <dbReference type="Proteomes" id="UP000530514"/>
    </source>
</evidence>
<gene>
    <name evidence="1" type="ORF">H1164_13110</name>
</gene>
<reference evidence="1 2" key="1">
    <citation type="submission" date="2020-07" db="EMBL/GenBank/DDBJ databases">
        <authorList>
            <person name="Feng H."/>
        </authorList>
    </citation>
    <scope>NUCLEOTIDE SEQUENCE [LARGE SCALE GENOMIC DNA]</scope>
    <source>
        <strain evidence="2">s-11</strain>
    </source>
</reference>
<sequence length="224" mass="26667">MKRIYHEIEPFRCPLCGEDRLPNLRGLVKTDAEGNRRLKCCQCGYKWSLQKAEPKRRWWRLVSMKMRDKGYTAKAKDLPEFVAIIKSKFPDLQEAEGIRVFLDDEWIDLEYEKIVDFNRLFGSQVIVPKSCRKLSEELVSQIKAYVQRGEKTQREIADLCGVHVDTVRRFQREFRREADRLPRNQEIEDETVRKIRDLYVNGWSKKKISRQFKLNESTVHDIVS</sequence>
<dbReference type="Gene3D" id="1.10.10.10">
    <property type="entry name" value="Winged helix-like DNA-binding domain superfamily/Winged helix DNA-binding domain"/>
    <property type="match status" value="1"/>
</dbReference>
<keyword evidence="2" id="KW-1185">Reference proteome</keyword>
<proteinExistence type="predicted"/>
<protein>
    <submittedName>
        <fullName evidence="1">Uncharacterized protein</fullName>
    </submittedName>
</protein>
<dbReference type="Proteomes" id="UP000530514">
    <property type="component" value="Unassembled WGS sequence"/>
</dbReference>
<evidence type="ECO:0000313" key="1">
    <source>
        <dbReference type="EMBL" id="MBA4543827.1"/>
    </source>
</evidence>
<comment type="caution">
    <text evidence="1">The sequence shown here is derived from an EMBL/GenBank/DDBJ whole genome shotgun (WGS) entry which is preliminary data.</text>
</comment>
<accession>A0A7W1XBX7</accession>
<dbReference type="RefSeq" id="WP_033099970.1">
    <property type="nucleotide sequence ID" value="NZ_JACEIP010000022.1"/>
</dbReference>
<dbReference type="InterPro" id="IPR036388">
    <property type="entry name" value="WH-like_DNA-bd_sf"/>
</dbReference>
<dbReference type="AlphaFoldDB" id="A0A7W1XBX7"/>